<comment type="caution">
    <text evidence="1">The sequence shown here is derived from an EMBL/GenBank/DDBJ whole genome shotgun (WGS) entry which is preliminary data.</text>
</comment>
<protein>
    <submittedName>
        <fullName evidence="1">Uncharacterized protein</fullName>
    </submittedName>
</protein>
<dbReference type="AlphaFoldDB" id="A0A9D4FDK3"/>
<organism evidence="1 2">
    <name type="scientific">Dreissena polymorpha</name>
    <name type="common">Zebra mussel</name>
    <name type="synonym">Mytilus polymorpha</name>
    <dbReference type="NCBI Taxonomy" id="45954"/>
    <lineage>
        <taxon>Eukaryota</taxon>
        <taxon>Metazoa</taxon>
        <taxon>Spiralia</taxon>
        <taxon>Lophotrochozoa</taxon>
        <taxon>Mollusca</taxon>
        <taxon>Bivalvia</taxon>
        <taxon>Autobranchia</taxon>
        <taxon>Heteroconchia</taxon>
        <taxon>Euheterodonta</taxon>
        <taxon>Imparidentia</taxon>
        <taxon>Neoheterodontei</taxon>
        <taxon>Myida</taxon>
        <taxon>Dreissenoidea</taxon>
        <taxon>Dreissenidae</taxon>
        <taxon>Dreissena</taxon>
    </lineage>
</organism>
<keyword evidence="2" id="KW-1185">Reference proteome</keyword>
<name>A0A9D4FDK3_DREPO</name>
<reference evidence="1" key="2">
    <citation type="submission" date="2020-11" db="EMBL/GenBank/DDBJ databases">
        <authorList>
            <person name="McCartney M.A."/>
            <person name="Auch B."/>
            <person name="Kono T."/>
            <person name="Mallez S."/>
            <person name="Becker A."/>
            <person name="Gohl D.M."/>
            <person name="Silverstein K.A.T."/>
            <person name="Koren S."/>
            <person name="Bechman K.B."/>
            <person name="Herman A."/>
            <person name="Abrahante J.E."/>
            <person name="Garbe J."/>
        </authorList>
    </citation>
    <scope>NUCLEOTIDE SEQUENCE</scope>
    <source>
        <strain evidence="1">Duluth1</strain>
        <tissue evidence="1">Whole animal</tissue>
    </source>
</reference>
<reference evidence="1" key="1">
    <citation type="journal article" date="2019" name="bioRxiv">
        <title>The Genome of the Zebra Mussel, Dreissena polymorpha: A Resource for Invasive Species Research.</title>
        <authorList>
            <person name="McCartney M.A."/>
            <person name="Auch B."/>
            <person name="Kono T."/>
            <person name="Mallez S."/>
            <person name="Zhang Y."/>
            <person name="Obille A."/>
            <person name="Becker A."/>
            <person name="Abrahante J.E."/>
            <person name="Garbe J."/>
            <person name="Badalamenti J.P."/>
            <person name="Herman A."/>
            <person name="Mangelson H."/>
            <person name="Liachko I."/>
            <person name="Sullivan S."/>
            <person name="Sone E.D."/>
            <person name="Koren S."/>
            <person name="Silverstein K.A.T."/>
            <person name="Beckman K.B."/>
            <person name="Gohl D.M."/>
        </authorList>
    </citation>
    <scope>NUCLEOTIDE SEQUENCE</scope>
    <source>
        <strain evidence="1">Duluth1</strain>
        <tissue evidence="1">Whole animal</tissue>
    </source>
</reference>
<evidence type="ECO:0000313" key="2">
    <source>
        <dbReference type="Proteomes" id="UP000828390"/>
    </source>
</evidence>
<accession>A0A9D4FDK3</accession>
<evidence type="ECO:0000313" key="1">
    <source>
        <dbReference type="EMBL" id="KAH3796332.1"/>
    </source>
</evidence>
<dbReference type="Proteomes" id="UP000828390">
    <property type="component" value="Unassembled WGS sequence"/>
</dbReference>
<dbReference type="EMBL" id="JAIWYP010000007">
    <property type="protein sequence ID" value="KAH3796332.1"/>
    <property type="molecule type" value="Genomic_DNA"/>
</dbReference>
<proteinExistence type="predicted"/>
<gene>
    <name evidence="1" type="ORF">DPMN_149901</name>
</gene>
<sequence length="63" mass="7005">MSTVLSPGWYIANLQAELSFLAQAMLVPVKALHGSWFNAICGKKQIGRKLNPERELIDAVIEH</sequence>